<evidence type="ECO:0000259" key="12">
    <source>
        <dbReference type="PROSITE" id="PS50109"/>
    </source>
</evidence>
<dbReference type="CDD" id="cd00075">
    <property type="entry name" value="HATPase"/>
    <property type="match status" value="1"/>
</dbReference>
<evidence type="ECO:0000313" key="15">
    <source>
        <dbReference type="Proteomes" id="UP001500902"/>
    </source>
</evidence>
<accession>A0ABP7BYG5</accession>
<evidence type="ECO:0000259" key="13">
    <source>
        <dbReference type="PROSITE" id="PS50885"/>
    </source>
</evidence>
<keyword evidence="10 11" id="KW-0472">Membrane</keyword>
<keyword evidence="7 14" id="KW-0418">Kinase</keyword>
<keyword evidence="15" id="KW-1185">Reference proteome</keyword>
<feature type="transmembrane region" description="Helical" evidence="11">
    <location>
        <begin position="12"/>
        <end position="36"/>
    </location>
</feature>
<dbReference type="InterPro" id="IPR004358">
    <property type="entry name" value="Sig_transdc_His_kin-like_C"/>
</dbReference>
<keyword evidence="5" id="KW-0808">Transferase</keyword>
<comment type="catalytic activity">
    <reaction evidence="1">
        <text>ATP + protein L-histidine = ADP + protein N-phospho-L-histidine.</text>
        <dbReference type="EC" id="2.7.13.3"/>
    </reaction>
</comment>
<reference evidence="15" key="1">
    <citation type="journal article" date="2019" name="Int. J. Syst. Evol. Microbiol.">
        <title>The Global Catalogue of Microorganisms (GCM) 10K type strain sequencing project: providing services to taxonomists for standard genome sequencing and annotation.</title>
        <authorList>
            <consortium name="The Broad Institute Genomics Platform"/>
            <consortium name="The Broad Institute Genome Sequencing Center for Infectious Disease"/>
            <person name="Wu L."/>
            <person name="Ma J."/>
        </authorList>
    </citation>
    <scope>NUCLEOTIDE SEQUENCE [LARGE SCALE GENOMIC DNA]</scope>
    <source>
        <strain evidence="15">JCM 16904</strain>
    </source>
</reference>
<evidence type="ECO:0000256" key="5">
    <source>
        <dbReference type="ARBA" id="ARBA00022679"/>
    </source>
</evidence>
<dbReference type="SUPFAM" id="SSF47384">
    <property type="entry name" value="Homodimeric domain of signal transducing histidine kinase"/>
    <property type="match status" value="1"/>
</dbReference>
<dbReference type="CDD" id="cd00082">
    <property type="entry name" value="HisKA"/>
    <property type="match status" value="1"/>
</dbReference>
<organism evidence="14 15">
    <name type="scientific">Nonomuraea antimicrobica</name>
    <dbReference type="NCBI Taxonomy" id="561173"/>
    <lineage>
        <taxon>Bacteria</taxon>
        <taxon>Bacillati</taxon>
        <taxon>Actinomycetota</taxon>
        <taxon>Actinomycetes</taxon>
        <taxon>Streptosporangiales</taxon>
        <taxon>Streptosporangiaceae</taxon>
        <taxon>Nonomuraea</taxon>
    </lineage>
</organism>
<dbReference type="GO" id="GO:0016301">
    <property type="term" value="F:kinase activity"/>
    <property type="evidence" value="ECO:0007669"/>
    <property type="project" value="UniProtKB-KW"/>
</dbReference>
<dbReference type="SUPFAM" id="SSF55874">
    <property type="entry name" value="ATPase domain of HSP90 chaperone/DNA topoisomerase II/histidine kinase"/>
    <property type="match status" value="1"/>
</dbReference>
<evidence type="ECO:0000256" key="11">
    <source>
        <dbReference type="SAM" id="Phobius"/>
    </source>
</evidence>
<dbReference type="Gene3D" id="1.10.287.130">
    <property type="match status" value="1"/>
</dbReference>
<dbReference type="EMBL" id="BAAAZP010000075">
    <property type="protein sequence ID" value="GAA3670822.1"/>
    <property type="molecule type" value="Genomic_DNA"/>
</dbReference>
<dbReference type="Pfam" id="PF00512">
    <property type="entry name" value="HisKA"/>
    <property type="match status" value="1"/>
</dbReference>
<feature type="transmembrane region" description="Helical" evidence="11">
    <location>
        <begin position="151"/>
        <end position="173"/>
    </location>
</feature>
<proteinExistence type="predicted"/>
<evidence type="ECO:0000256" key="3">
    <source>
        <dbReference type="ARBA" id="ARBA00012438"/>
    </source>
</evidence>
<dbReference type="SMART" id="SM00387">
    <property type="entry name" value="HATPase_c"/>
    <property type="match status" value="1"/>
</dbReference>
<dbReference type="PANTHER" id="PTHR45436">
    <property type="entry name" value="SENSOR HISTIDINE KINASE YKOH"/>
    <property type="match status" value="1"/>
</dbReference>
<comment type="subcellular location">
    <subcellularLocation>
        <location evidence="2">Cell membrane</location>
    </subcellularLocation>
</comment>
<name>A0ABP7BYG5_9ACTN</name>
<dbReference type="InterPro" id="IPR050428">
    <property type="entry name" value="TCS_sensor_his_kinase"/>
</dbReference>
<evidence type="ECO:0000256" key="8">
    <source>
        <dbReference type="ARBA" id="ARBA00022989"/>
    </source>
</evidence>
<keyword evidence="9" id="KW-0902">Two-component regulatory system</keyword>
<feature type="domain" description="Histidine kinase" evidence="12">
    <location>
        <begin position="240"/>
        <end position="457"/>
    </location>
</feature>
<evidence type="ECO:0000256" key="1">
    <source>
        <dbReference type="ARBA" id="ARBA00000085"/>
    </source>
</evidence>
<keyword evidence="8 11" id="KW-1133">Transmembrane helix</keyword>
<evidence type="ECO:0000313" key="14">
    <source>
        <dbReference type="EMBL" id="GAA3670822.1"/>
    </source>
</evidence>
<dbReference type="EC" id="2.7.13.3" evidence="3"/>
<dbReference type="Gene3D" id="3.30.565.10">
    <property type="entry name" value="Histidine kinase-like ATPase, C-terminal domain"/>
    <property type="match status" value="1"/>
</dbReference>
<comment type="caution">
    <text evidence="14">The sequence shown here is derived from an EMBL/GenBank/DDBJ whole genome shotgun (WGS) entry which is preliminary data.</text>
</comment>
<dbReference type="Pfam" id="PF02518">
    <property type="entry name" value="HATPase_c"/>
    <property type="match status" value="1"/>
</dbReference>
<dbReference type="InterPro" id="IPR036097">
    <property type="entry name" value="HisK_dim/P_sf"/>
</dbReference>
<dbReference type="InterPro" id="IPR036890">
    <property type="entry name" value="HATPase_C_sf"/>
</dbReference>
<evidence type="ECO:0000256" key="4">
    <source>
        <dbReference type="ARBA" id="ARBA00022553"/>
    </source>
</evidence>
<dbReference type="InterPro" id="IPR003594">
    <property type="entry name" value="HATPase_dom"/>
</dbReference>
<keyword evidence="6 11" id="KW-0812">Transmembrane</keyword>
<dbReference type="InterPro" id="IPR003660">
    <property type="entry name" value="HAMP_dom"/>
</dbReference>
<dbReference type="InterPro" id="IPR005467">
    <property type="entry name" value="His_kinase_dom"/>
</dbReference>
<evidence type="ECO:0000256" key="10">
    <source>
        <dbReference type="ARBA" id="ARBA00023136"/>
    </source>
</evidence>
<dbReference type="Proteomes" id="UP001500902">
    <property type="component" value="Unassembled WGS sequence"/>
</dbReference>
<dbReference type="SMART" id="SM00388">
    <property type="entry name" value="HisKA"/>
    <property type="match status" value="1"/>
</dbReference>
<feature type="domain" description="HAMP" evidence="13">
    <location>
        <begin position="179"/>
        <end position="232"/>
    </location>
</feature>
<dbReference type="PROSITE" id="PS50885">
    <property type="entry name" value="HAMP"/>
    <property type="match status" value="1"/>
</dbReference>
<dbReference type="PROSITE" id="PS50109">
    <property type="entry name" value="HIS_KIN"/>
    <property type="match status" value="1"/>
</dbReference>
<evidence type="ECO:0000256" key="9">
    <source>
        <dbReference type="ARBA" id="ARBA00023012"/>
    </source>
</evidence>
<keyword evidence="4" id="KW-0597">Phosphoprotein</keyword>
<gene>
    <name evidence="14" type="ORF">GCM10022224_038820</name>
</gene>
<dbReference type="PANTHER" id="PTHR45436:SF5">
    <property type="entry name" value="SENSOR HISTIDINE KINASE TRCS"/>
    <property type="match status" value="1"/>
</dbReference>
<sequence>MIAWRNMSIAARITWFAGAVSTALCALLAATVMFAIHRYVTGGLIAELAADGGRLAHQVEHNQIVFPLVEHSDRNVQILNQAGQIIAATSRMRGKPVMATLVPDGQNIIAGTACGGVFPPGECEVVVAQSARRGPEDWTVYIASPAIPWYVAPWLATTVIGAIGLLALALTALGHRIVTSSLRPVSAIRAELDEITEMFPGRRVGLPPSHDEIHDLAESVNQTLARLQAAMHQQRRFTSDASHELRTPIAAIRAEVEDALYAPEESSVSRLGASVLPSLDRLEAIVGDLLTIARQEDRDEAETEPVDLAELVASVTEERDGAGKVFDSSLEPRIVVTGNRRQLTRLLSNLLDNAERYAATTITVRLTRSAATKRELRRFPRGVAKLEVVDDGPGIDPDQRELVFQRFARLDTSRGRDSGGTGLGLPIARQIAESHGGTLQVEDQPRGARFVLRLPLP</sequence>
<evidence type="ECO:0000256" key="6">
    <source>
        <dbReference type="ARBA" id="ARBA00022692"/>
    </source>
</evidence>
<dbReference type="InterPro" id="IPR003661">
    <property type="entry name" value="HisK_dim/P_dom"/>
</dbReference>
<evidence type="ECO:0000256" key="2">
    <source>
        <dbReference type="ARBA" id="ARBA00004236"/>
    </source>
</evidence>
<dbReference type="PRINTS" id="PR00344">
    <property type="entry name" value="BCTRLSENSOR"/>
</dbReference>
<evidence type="ECO:0000256" key="7">
    <source>
        <dbReference type="ARBA" id="ARBA00022777"/>
    </source>
</evidence>
<protein>
    <recommendedName>
        <fullName evidence="3">histidine kinase</fullName>
        <ecNumber evidence="3">2.7.13.3</ecNumber>
    </recommendedName>
</protein>